<protein>
    <submittedName>
        <fullName evidence="1">Uncharacterized protein</fullName>
    </submittedName>
</protein>
<dbReference type="AlphaFoldDB" id="A0A2G9V4U2"/>
<keyword evidence="2" id="KW-1185">Reference proteome</keyword>
<organism evidence="1 2">
    <name type="scientific">Teladorsagia circumcincta</name>
    <name type="common">Brown stomach worm</name>
    <name type="synonym">Ostertagia circumcincta</name>
    <dbReference type="NCBI Taxonomy" id="45464"/>
    <lineage>
        <taxon>Eukaryota</taxon>
        <taxon>Metazoa</taxon>
        <taxon>Ecdysozoa</taxon>
        <taxon>Nematoda</taxon>
        <taxon>Chromadorea</taxon>
        <taxon>Rhabditida</taxon>
        <taxon>Rhabditina</taxon>
        <taxon>Rhabditomorpha</taxon>
        <taxon>Strongyloidea</taxon>
        <taxon>Trichostrongylidae</taxon>
        <taxon>Teladorsagia</taxon>
    </lineage>
</organism>
<sequence>MGVDETSCTSLTEHNRTESSAALMNMAVDHNSNGDLLKKIADLCHCGGDGVTRPALRMEMCEMKGLSPVLRWRSVPSGISVPSSSTKPTFPRTFTGSNWTAGGLSKRFKSTNTDAFTNGGGVSAVSQYANLIVTFLWFLAPAS</sequence>
<dbReference type="EMBL" id="KZ344995">
    <property type="protein sequence ID" value="PIO77517.1"/>
    <property type="molecule type" value="Genomic_DNA"/>
</dbReference>
<accession>A0A2G9V4U2</accession>
<evidence type="ECO:0000313" key="2">
    <source>
        <dbReference type="Proteomes" id="UP000230423"/>
    </source>
</evidence>
<dbReference type="OrthoDB" id="5819048at2759"/>
<evidence type="ECO:0000313" key="1">
    <source>
        <dbReference type="EMBL" id="PIO77517.1"/>
    </source>
</evidence>
<proteinExistence type="predicted"/>
<name>A0A2G9V4U2_TELCI</name>
<dbReference type="Proteomes" id="UP000230423">
    <property type="component" value="Unassembled WGS sequence"/>
</dbReference>
<reference evidence="1 2" key="1">
    <citation type="submission" date="2015-09" db="EMBL/GenBank/DDBJ databases">
        <title>Draft genome of the parasitic nematode Teladorsagia circumcincta isolate WARC Sus (inbred).</title>
        <authorList>
            <person name="Mitreva M."/>
        </authorList>
    </citation>
    <scope>NUCLEOTIDE SEQUENCE [LARGE SCALE GENOMIC DNA]</scope>
    <source>
        <strain evidence="1 2">S</strain>
    </source>
</reference>
<gene>
    <name evidence="1" type="ORF">TELCIR_00399</name>
</gene>